<feature type="region of interest" description="Disordered" evidence="1">
    <location>
        <begin position="396"/>
        <end position="426"/>
    </location>
</feature>
<dbReference type="EMBL" id="NAEP01000002">
    <property type="protein sequence ID" value="PDQ36568.1"/>
    <property type="molecule type" value="Genomic_DNA"/>
</dbReference>
<keyword evidence="2" id="KW-0812">Transmembrane</keyword>
<evidence type="ECO:0000256" key="1">
    <source>
        <dbReference type="SAM" id="MobiDB-lite"/>
    </source>
</evidence>
<keyword evidence="2" id="KW-1133">Transmembrane helix</keyword>
<evidence type="ECO:0000256" key="2">
    <source>
        <dbReference type="SAM" id="Phobius"/>
    </source>
</evidence>
<organism evidence="3 4">
    <name type="scientific">Candidatus Lumbricidiphila eiseniae</name>
    <dbReference type="NCBI Taxonomy" id="1969409"/>
    <lineage>
        <taxon>Bacteria</taxon>
        <taxon>Bacillati</taxon>
        <taxon>Actinomycetota</taxon>
        <taxon>Actinomycetes</taxon>
        <taxon>Micrococcales</taxon>
        <taxon>Microbacteriaceae</taxon>
        <taxon>Candidatus Lumbricidiphila</taxon>
    </lineage>
</organism>
<evidence type="ECO:0000313" key="3">
    <source>
        <dbReference type="EMBL" id="PDQ36568.1"/>
    </source>
</evidence>
<feature type="transmembrane region" description="Helical" evidence="2">
    <location>
        <begin position="274"/>
        <end position="295"/>
    </location>
</feature>
<gene>
    <name evidence="3" type="ORF">B5766_00055</name>
</gene>
<feature type="transmembrane region" description="Helical" evidence="2">
    <location>
        <begin position="198"/>
        <end position="222"/>
    </location>
</feature>
<comment type="caution">
    <text evidence="3">The sequence shown here is derived from an EMBL/GenBank/DDBJ whole genome shotgun (WGS) entry which is preliminary data.</text>
</comment>
<sequence>MIEASVVFLVSNWEAALGVVGTLIGIWLSWKLRGHPLLGYTVIAPGSAVPGIRTKVRSLPGADGHMSFRARIANTGTARIANTGTARIERPANSGGDVGLDCEKGWRFGASSVDAHNANPSQRLSANLTVSESGRRLTIDFSALEPKQWIEFSYVIEHTERAGVFDDTVCVPIASGYLPGSLSAVRNHRSPVAAGRDFVFLLLMQAATVLQMFAVALVSAWLVRLILPSLVGGLPYAALAAVCSLLLLLVLQLLSGIPGRFFGYPGLELPEKTATRATIVGGVMGAAALLAIWLATGDSLVAVSTVSLFQFAVVAGLVPTLYYFATYNPSADAASGAGYRLLQGGAIYVLLLGLLVVAVVTGLLGISLALGIYLLVFVSTQILVVARARKQSQRREVRKVDGSEKNSSVDREGNLSGGFPLAGRMH</sequence>
<dbReference type="Proteomes" id="UP000219994">
    <property type="component" value="Unassembled WGS sequence"/>
</dbReference>
<feature type="transmembrane region" description="Helical" evidence="2">
    <location>
        <begin position="6"/>
        <end position="28"/>
    </location>
</feature>
<protein>
    <submittedName>
        <fullName evidence="3">Uncharacterized protein</fullName>
    </submittedName>
</protein>
<feature type="transmembrane region" description="Helical" evidence="2">
    <location>
        <begin position="345"/>
        <end position="364"/>
    </location>
</feature>
<reference evidence="4" key="1">
    <citation type="submission" date="2017-03" db="EMBL/GenBank/DDBJ databases">
        <authorList>
            <person name="Lund M.B."/>
        </authorList>
    </citation>
    <scope>NUCLEOTIDE SEQUENCE [LARGE SCALE GENOMIC DNA]</scope>
</reference>
<evidence type="ECO:0000313" key="4">
    <source>
        <dbReference type="Proteomes" id="UP000219994"/>
    </source>
</evidence>
<dbReference type="AlphaFoldDB" id="A0A2A6FV86"/>
<proteinExistence type="predicted"/>
<accession>A0A2A6FV86</accession>
<feature type="compositionally biased region" description="Basic and acidic residues" evidence="1">
    <location>
        <begin position="396"/>
        <end position="413"/>
    </location>
</feature>
<dbReference type="InterPro" id="IPR036259">
    <property type="entry name" value="MFS_trans_sf"/>
</dbReference>
<name>A0A2A6FV86_9MICO</name>
<keyword evidence="2" id="KW-0472">Membrane</keyword>
<feature type="transmembrane region" description="Helical" evidence="2">
    <location>
        <begin position="370"/>
        <end position="388"/>
    </location>
</feature>
<feature type="transmembrane region" description="Helical" evidence="2">
    <location>
        <begin position="301"/>
        <end position="324"/>
    </location>
</feature>
<feature type="transmembrane region" description="Helical" evidence="2">
    <location>
        <begin position="234"/>
        <end position="254"/>
    </location>
</feature>
<dbReference type="SUPFAM" id="SSF103473">
    <property type="entry name" value="MFS general substrate transporter"/>
    <property type="match status" value="1"/>
</dbReference>